<dbReference type="PANTHER" id="PTHR32494:SF5">
    <property type="entry name" value="ALLANTOATE AMIDOHYDROLASE"/>
    <property type="match status" value="1"/>
</dbReference>
<dbReference type="NCBIfam" id="TIGR01879">
    <property type="entry name" value="hydantase"/>
    <property type="match status" value="1"/>
</dbReference>
<keyword evidence="5" id="KW-1185">Reference proteome</keyword>
<sequence>MKDLTSEVAQLVDWLGEFGKDPEGGVTRLLYTNEWVEAQKALEKQMQEDGLTTRYDDIGNLFGRLEGSKYSDETILTGSHVDTVKNGGKLDGAFGILAGILALRHLKAKYGQPLRNLEVVSFAEEEGSRFPYAFWGSKNLMGLAKKTDVENIEDFNGVRFVDAMREAGFDFRDETKAMRNDIKGFVEIHIEQGNVLEKEGKAIGVVHNIVGQRRFTIEVTGVANHAGTTPMGYRKDALLAASQMIQDVINKAKEYGDPLVATVGKIEVKPSIVNVVPGNALFTLDVRHTEKDMLVKFTEELTTIIDGISAESGVETTIDMWMDEDPIPMDPQIVDAIEKQTKEKGLNYKMMHSGAGHDSQIIAPIVPTAMIFVPSRDGISHNPLEYTSPEELAIGVQALIESLYVLAYKE</sequence>
<dbReference type="GO" id="GO:0047652">
    <property type="term" value="F:allantoate deiminase activity"/>
    <property type="evidence" value="ECO:0007669"/>
    <property type="project" value="UniProtKB-EC"/>
</dbReference>
<keyword evidence="2 4" id="KW-0378">Hydrolase</keyword>
<gene>
    <name evidence="4" type="primary">allC</name>
    <name evidence="4" type="ORF">ACFPRA_08725</name>
</gene>
<dbReference type="SUPFAM" id="SSF53187">
    <property type="entry name" value="Zn-dependent exopeptidases"/>
    <property type="match status" value="1"/>
</dbReference>
<dbReference type="InterPro" id="IPR011650">
    <property type="entry name" value="Peptidase_M20_dimer"/>
</dbReference>
<dbReference type="NCBIfam" id="NF006771">
    <property type="entry name" value="PRK09290.1-5"/>
    <property type="match status" value="1"/>
</dbReference>
<evidence type="ECO:0000313" key="4">
    <source>
        <dbReference type="EMBL" id="MFC5588969.1"/>
    </source>
</evidence>
<dbReference type="Gene3D" id="3.30.70.360">
    <property type="match status" value="1"/>
</dbReference>
<reference evidence="5" key="1">
    <citation type="journal article" date="2019" name="Int. J. Syst. Evol. Microbiol.">
        <title>The Global Catalogue of Microorganisms (GCM) 10K type strain sequencing project: providing services to taxonomists for standard genome sequencing and annotation.</title>
        <authorList>
            <consortium name="The Broad Institute Genomics Platform"/>
            <consortium name="The Broad Institute Genome Sequencing Center for Infectious Disease"/>
            <person name="Wu L."/>
            <person name="Ma J."/>
        </authorList>
    </citation>
    <scope>NUCLEOTIDE SEQUENCE [LARGE SCALE GENOMIC DNA]</scope>
    <source>
        <strain evidence="5">CGMCC 4.1434</strain>
    </source>
</reference>
<dbReference type="Pfam" id="PF07687">
    <property type="entry name" value="M20_dimer"/>
    <property type="match status" value="1"/>
</dbReference>
<accession>A0ABW0TJ73</accession>
<dbReference type="InterPro" id="IPR002933">
    <property type="entry name" value="Peptidase_M20"/>
</dbReference>
<dbReference type="InterPro" id="IPR010158">
    <property type="entry name" value="Amidase_Cbmase"/>
</dbReference>
<evidence type="ECO:0000256" key="2">
    <source>
        <dbReference type="ARBA" id="ARBA00022801"/>
    </source>
</evidence>
<evidence type="ECO:0000256" key="1">
    <source>
        <dbReference type="ARBA" id="ARBA00006153"/>
    </source>
</evidence>
<evidence type="ECO:0000313" key="5">
    <source>
        <dbReference type="Proteomes" id="UP001596109"/>
    </source>
</evidence>
<dbReference type="PANTHER" id="PTHR32494">
    <property type="entry name" value="ALLANTOATE DEIMINASE-RELATED"/>
    <property type="match status" value="1"/>
</dbReference>
<dbReference type="Pfam" id="PF01546">
    <property type="entry name" value="Peptidase_M20"/>
    <property type="match status" value="1"/>
</dbReference>
<dbReference type="InterPro" id="IPR036264">
    <property type="entry name" value="Bact_exopeptidase_dim_dom"/>
</dbReference>
<dbReference type="Gene3D" id="3.40.630.10">
    <property type="entry name" value="Zn peptidases"/>
    <property type="match status" value="1"/>
</dbReference>
<comment type="similarity">
    <text evidence="1">Belongs to the peptidase M20 family.</text>
</comment>
<feature type="domain" description="Peptidase M20 dimerisation" evidence="3">
    <location>
        <begin position="211"/>
        <end position="306"/>
    </location>
</feature>
<dbReference type="RefSeq" id="WP_381432819.1">
    <property type="nucleotide sequence ID" value="NZ_JBHSNO010000005.1"/>
</dbReference>
<organism evidence="4 5">
    <name type="scientific">Sporosarcina soli</name>
    <dbReference type="NCBI Taxonomy" id="334736"/>
    <lineage>
        <taxon>Bacteria</taxon>
        <taxon>Bacillati</taxon>
        <taxon>Bacillota</taxon>
        <taxon>Bacilli</taxon>
        <taxon>Bacillales</taxon>
        <taxon>Caryophanaceae</taxon>
        <taxon>Sporosarcina</taxon>
    </lineage>
</organism>
<dbReference type="EMBL" id="JBHSNO010000005">
    <property type="protein sequence ID" value="MFC5588969.1"/>
    <property type="molecule type" value="Genomic_DNA"/>
</dbReference>
<proteinExistence type="inferred from homology"/>
<comment type="caution">
    <text evidence="4">The sequence shown here is derived from an EMBL/GenBank/DDBJ whole genome shotgun (WGS) entry which is preliminary data.</text>
</comment>
<protein>
    <submittedName>
        <fullName evidence="4">Allantoate deiminase</fullName>
        <ecNumber evidence="4">3.5.3.9</ecNumber>
    </submittedName>
</protein>
<dbReference type="PIRSF" id="PIRSF001235">
    <property type="entry name" value="Amidase_carbamoylase"/>
    <property type="match status" value="1"/>
</dbReference>
<dbReference type="EC" id="3.5.3.9" evidence="4"/>
<dbReference type="Proteomes" id="UP001596109">
    <property type="component" value="Unassembled WGS sequence"/>
</dbReference>
<name>A0ABW0TJ73_9BACL</name>
<evidence type="ECO:0000259" key="3">
    <source>
        <dbReference type="Pfam" id="PF07687"/>
    </source>
</evidence>
<dbReference type="CDD" id="cd03884">
    <property type="entry name" value="M20_bAS"/>
    <property type="match status" value="1"/>
</dbReference>
<dbReference type="NCBIfam" id="NF006768">
    <property type="entry name" value="PRK09290.1-1"/>
    <property type="match status" value="1"/>
</dbReference>
<dbReference type="SUPFAM" id="SSF55031">
    <property type="entry name" value="Bacterial exopeptidase dimerisation domain"/>
    <property type="match status" value="1"/>
</dbReference>